<protein>
    <submittedName>
        <fullName evidence="2">Uncharacterized protein</fullName>
    </submittedName>
</protein>
<feature type="transmembrane region" description="Helical" evidence="1">
    <location>
        <begin position="46"/>
        <end position="66"/>
    </location>
</feature>
<evidence type="ECO:0000313" key="2">
    <source>
        <dbReference type="EMBL" id="QHT83593.1"/>
    </source>
</evidence>
<accession>A0A6C0HUP8</accession>
<proteinExistence type="predicted"/>
<organism evidence="2">
    <name type="scientific">viral metagenome</name>
    <dbReference type="NCBI Taxonomy" id="1070528"/>
    <lineage>
        <taxon>unclassified sequences</taxon>
        <taxon>metagenomes</taxon>
        <taxon>organismal metagenomes</taxon>
    </lineage>
</organism>
<reference evidence="2" key="1">
    <citation type="journal article" date="2020" name="Nature">
        <title>Giant virus diversity and host interactions through global metagenomics.</title>
        <authorList>
            <person name="Schulz F."/>
            <person name="Roux S."/>
            <person name="Paez-Espino D."/>
            <person name="Jungbluth S."/>
            <person name="Walsh D.A."/>
            <person name="Denef V.J."/>
            <person name="McMahon K.D."/>
            <person name="Konstantinidis K.T."/>
            <person name="Eloe-Fadrosh E.A."/>
            <person name="Kyrpides N.C."/>
            <person name="Woyke T."/>
        </authorList>
    </citation>
    <scope>NUCLEOTIDE SEQUENCE</scope>
    <source>
        <strain evidence="2">GVMAG-M-3300023184-168</strain>
    </source>
</reference>
<keyword evidence="1" id="KW-0472">Membrane</keyword>
<dbReference type="AlphaFoldDB" id="A0A6C0HUP8"/>
<feature type="transmembrane region" description="Helical" evidence="1">
    <location>
        <begin position="72"/>
        <end position="95"/>
    </location>
</feature>
<dbReference type="EMBL" id="MN740010">
    <property type="protein sequence ID" value="QHT83593.1"/>
    <property type="molecule type" value="Genomic_DNA"/>
</dbReference>
<name>A0A6C0HUP8_9ZZZZ</name>
<evidence type="ECO:0000256" key="1">
    <source>
        <dbReference type="SAM" id="Phobius"/>
    </source>
</evidence>
<sequence>MPSIQEAFDRVRDVFEGIGQVFKGIGEEFDAVGEGVALGATDISQLLELVFIFLGSYINCGVYFLVNIKGCLFYYLIEVIGQILYIPVRITVWILSLFHFNLQKQLDIFWSKMEKLDRVVYKYGSFHIIHYPRSIRQKCYVCKRLKTQVISTQADVVKDDFSPDGRIKQIFNKGINTIREGGRKIIG</sequence>
<keyword evidence="1" id="KW-1133">Transmembrane helix</keyword>
<keyword evidence="1" id="KW-0812">Transmembrane</keyword>